<dbReference type="Pfam" id="PF01844">
    <property type="entry name" value="HNH"/>
    <property type="match status" value="1"/>
</dbReference>
<accession>A0ABP8K6B4</accession>
<organism evidence="3 4">
    <name type="scientific">Tsukamurella soli</name>
    <dbReference type="NCBI Taxonomy" id="644556"/>
    <lineage>
        <taxon>Bacteria</taxon>
        <taxon>Bacillati</taxon>
        <taxon>Actinomycetota</taxon>
        <taxon>Actinomycetes</taxon>
        <taxon>Mycobacteriales</taxon>
        <taxon>Tsukamurellaceae</taxon>
        <taxon>Tsukamurella</taxon>
    </lineage>
</organism>
<proteinExistence type="predicted"/>
<dbReference type="CDD" id="cd00085">
    <property type="entry name" value="HNHc"/>
    <property type="match status" value="1"/>
</dbReference>
<evidence type="ECO:0000313" key="4">
    <source>
        <dbReference type="Proteomes" id="UP001500635"/>
    </source>
</evidence>
<evidence type="ECO:0000256" key="1">
    <source>
        <dbReference type="SAM" id="MobiDB-lite"/>
    </source>
</evidence>
<comment type="caution">
    <text evidence="3">The sequence shown here is derived from an EMBL/GenBank/DDBJ whole genome shotgun (WGS) entry which is preliminary data.</text>
</comment>
<dbReference type="Proteomes" id="UP001500635">
    <property type="component" value="Unassembled WGS sequence"/>
</dbReference>
<dbReference type="InterPro" id="IPR002711">
    <property type="entry name" value="HNH"/>
</dbReference>
<dbReference type="InterPro" id="IPR003615">
    <property type="entry name" value="HNH_nuc"/>
</dbReference>
<dbReference type="Gene3D" id="1.10.30.50">
    <property type="match status" value="1"/>
</dbReference>
<gene>
    <name evidence="3" type="ORF">GCM10023147_40360</name>
</gene>
<dbReference type="SMART" id="SM00507">
    <property type="entry name" value="HNHc"/>
    <property type="match status" value="1"/>
</dbReference>
<sequence>MVPLSSVPRNHATDDRGTIVMTSIFETAAPATLTVDELAERVVGYASQIAALTARFLDYLAEFDLRHGWSGHGILSCSHWLSWKAGLSLRTAQEHVRIARTLRELPLMRAAFAAGTLSYSKVRALTRVATAQREEELVRLSHSATASQVERMCAAMRTVDRNLASEEARRHAENADGDVAATDGAGEGAACEGAAGGDDAGGDDAGCAAAEDCAVSEPADAGPDHRADAVEPPAPESGARWRWNDDGTLTVSARLNAVDGAHFLAAIVRSEYERTRTSVDRALPTRRGSAIDASAEAAPRAGVLPCEDASGTGTRRQPDLWASVPCNIAPALVAMADALIDGITMPQFAPGAEILIHEVDGTATVDQGPQLGFAERAEAACGAAVRPVGHAPIQPTIGESPAVPNAADGGVQIGGTRLGAVLSWGRRRRVPTSALARVIAMRDRACRAPGCGRTRHLNIHHVVPWSAGGTTDPDNLILLCSQHHRQLHQGVFSITALGGQRFAFRGTHGEPLEEAPIPELPGDWAPWDHIPTCAVSPTAPGRLDLGYATEVLYAAWAWKRRRGTAPEAPGPDVAAA</sequence>
<protein>
    <recommendedName>
        <fullName evidence="2">HNH nuclease domain-containing protein</fullName>
    </recommendedName>
</protein>
<reference evidence="4" key="1">
    <citation type="journal article" date="2019" name="Int. J. Syst. Evol. Microbiol.">
        <title>The Global Catalogue of Microorganisms (GCM) 10K type strain sequencing project: providing services to taxonomists for standard genome sequencing and annotation.</title>
        <authorList>
            <consortium name="The Broad Institute Genomics Platform"/>
            <consortium name="The Broad Institute Genome Sequencing Center for Infectious Disease"/>
            <person name="Wu L."/>
            <person name="Ma J."/>
        </authorList>
    </citation>
    <scope>NUCLEOTIDE SEQUENCE [LARGE SCALE GENOMIC DNA]</scope>
    <source>
        <strain evidence="4">JCM 17688</strain>
    </source>
</reference>
<dbReference type="EMBL" id="BAABFR010000085">
    <property type="protein sequence ID" value="GAA4401119.1"/>
    <property type="molecule type" value="Genomic_DNA"/>
</dbReference>
<keyword evidence="4" id="KW-1185">Reference proteome</keyword>
<evidence type="ECO:0000259" key="2">
    <source>
        <dbReference type="SMART" id="SM00507"/>
    </source>
</evidence>
<name>A0ABP8K6B4_9ACTN</name>
<feature type="domain" description="HNH nuclease" evidence="2">
    <location>
        <begin position="434"/>
        <end position="485"/>
    </location>
</feature>
<evidence type="ECO:0000313" key="3">
    <source>
        <dbReference type="EMBL" id="GAA4401119.1"/>
    </source>
</evidence>
<feature type="region of interest" description="Disordered" evidence="1">
    <location>
        <begin position="217"/>
        <end position="243"/>
    </location>
</feature>